<protein>
    <submittedName>
        <fullName evidence="7">TerC family protein</fullName>
    </submittedName>
</protein>
<proteinExistence type="inferred from homology"/>
<evidence type="ECO:0000256" key="2">
    <source>
        <dbReference type="ARBA" id="ARBA00007511"/>
    </source>
</evidence>
<dbReference type="AlphaFoldDB" id="A0A974PTN3"/>
<sequence>MDFTAPTFWVSLLQIIWIDLLLSGDNAVVIALACRSLPVKQRKWGILLGAGAAVGLRILFALAVTVLLGIPFLKVAGGLLLFWIAIKLVTDHEGEAHDVAASDSLWKAVRTIAIADAVMSLDNVVAIAAAARGHWELFVFGLVLTIPLIIFGSQLLLNLLTRFPILIWAGAALLGWIAGEMLVGDVMALSYLQHFDPSLVKVDDHGVHPAALPHYLASVTGAVVVLAAGYLLRGRSRGAEAGHGA</sequence>
<feature type="transmembrane region" description="Helical" evidence="6">
    <location>
        <begin position="137"/>
        <end position="159"/>
    </location>
</feature>
<feature type="transmembrane region" description="Helical" evidence="6">
    <location>
        <begin position="46"/>
        <end position="66"/>
    </location>
</feature>
<feature type="transmembrane region" description="Helical" evidence="6">
    <location>
        <begin position="166"/>
        <end position="192"/>
    </location>
</feature>
<dbReference type="Proteomes" id="UP000596427">
    <property type="component" value="Chromosome"/>
</dbReference>
<evidence type="ECO:0000313" key="7">
    <source>
        <dbReference type="EMBL" id="QRG09199.1"/>
    </source>
</evidence>
<keyword evidence="5 6" id="KW-0472">Membrane</keyword>
<dbReference type="GO" id="GO:0016020">
    <property type="term" value="C:membrane"/>
    <property type="evidence" value="ECO:0007669"/>
    <property type="project" value="UniProtKB-SubCell"/>
</dbReference>
<keyword evidence="4 6" id="KW-1133">Transmembrane helix</keyword>
<keyword evidence="3 6" id="KW-0812">Transmembrane</keyword>
<evidence type="ECO:0000256" key="6">
    <source>
        <dbReference type="SAM" id="Phobius"/>
    </source>
</evidence>
<accession>A0A974PTN3</accession>
<evidence type="ECO:0000256" key="4">
    <source>
        <dbReference type="ARBA" id="ARBA00022989"/>
    </source>
</evidence>
<reference evidence="7 8" key="1">
    <citation type="submission" date="2020-10" db="EMBL/GenBank/DDBJ databases">
        <title>Degradation of 1,4-Dioxane by Xanthobacter sp. YN2, via a Novel Group-2 Soluble Di-Iron Monooxygenase.</title>
        <authorList>
            <person name="Ma F."/>
            <person name="Wang Y."/>
            <person name="Yang J."/>
            <person name="Guo H."/>
            <person name="Su D."/>
            <person name="Yu L."/>
        </authorList>
    </citation>
    <scope>NUCLEOTIDE SEQUENCE [LARGE SCALE GENOMIC DNA]</scope>
    <source>
        <strain evidence="7 8">YN2</strain>
    </source>
</reference>
<organism evidence="7 8">
    <name type="scientific">Xanthobacter dioxanivorans</name>
    <dbReference type="NCBI Taxonomy" id="2528964"/>
    <lineage>
        <taxon>Bacteria</taxon>
        <taxon>Pseudomonadati</taxon>
        <taxon>Pseudomonadota</taxon>
        <taxon>Alphaproteobacteria</taxon>
        <taxon>Hyphomicrobiales</taxon>
        <taxon>Xanthobacteraceae</taxon>
        <taxon>Xanthobacter</taxon>
    </lineage>
</organism>
<dbReference type="PANTHER" id="PTHR30238">
    <property type="entry name" value="MEMBRANE BOUND PREDICTED REDOX MODULATOR"/>
    <property type="match status" value="1"/>
</dbReference>
<dbReference type="EMBL" id="CP063362">
    <property type="protein sequence ID" value="QRG09199.1"/>
    <property type="molecule type" value="Genomic_DNA"/>
</dbReference>
<evidence type="ECO:0000256" key="3">
    <source>
        <dbReference type="ARBA" id="ARBA00022692"/>
    </source>
</evidence>
<name>A0A974PTN3_9HYPH</name>
<dbReference type="KEGG" id="xdi:EZH22_13590"/>
<dbReference type="NCBIfam" id="TIGR03717">
    <property type="entry name" value="R_switched_YjbE"/>
    <property type="match status" value="1"/>
</dbReference>
<keyword evidence="8" id="KW-1185">Reference proteome</keyword>
<feature type="transmembrane region" description="Helical" evidence="6">
    <location>
        <begin position="212"/>
        <end position="232"/>
    </location>
</feature>
<evidence type="ECO:0000256" key="5">
    <source>
        <dbReference type="ARBA" id="ARBA00023136"/>
    </source>
</evidence>
<dbReference type="InterPro" id="IPR005496">
    <property type="entry name" value="Integral_membrane_TerC"/>
</dbReference>
<dbReference type="Pfam" id="PF03741">
    <property type="entry name" value="TerC"/>
    <property type="match status" value="1"/>
</dbReference>
<comment type="subcellular location">
    <subcellularLocation>
        <location evidence="1">Membrane</location>
        <topology evidence="1">Multi-pass membrane protein</topology>
    </subcellularLocation>
</comment>
<evidence type="ECO:0000256" key="1">
    <source>
        <dbReference type="ARBA" id="ARBA00004141"/>
    </source>
</evidence>
<comment type="similarity">
    <text evidence="2">Belongs to the TerC family.</text>
</comment>
<gene>
    <name evidence="7" type="ORF">EZH22_13590</name>
</gene>
<evidence type="ECO:0000313" key="8">
    <source>
        <dbReference type="Proteomes" id="UP000596427"/>
    </source>
</evidence>
<dbReference type="RefSeq" id="WP_203196117.1">
    <property type="nucleotide sequence ID" value="NZ_CP063362.1"/>
</dbReference>
<feature type="transmembrane region" description="Helical" evidence="6">
    <location>
        <begin position="12"/>
        <end position="34"/>
    </location>
</feature>
<dbReference type="InterPro" id="IPR022301">
    <property type="entry name" value="Integral_membrane_YjbE"/>
</dbReference>
<dbReference type="PANTHER" id="PTHR30238:SF4">
    <property type="entry name" value="SLL1022 PROTEIN"/>
    <property type="match status" value="1"/>
</dbReference>